<proteinExistence type="predicted"/>
<dbReference type="Pfam" id="PF20252">
    <property type="entry name" value="BIG2_C"/>
    <property type="match status" value="1"/>
</dbReference>
<protein>
    <recommendedName>
        <fullName evidence="1">Sec7/BIG1-like C-terminal domain-containing protein</fullName>
    </recommendedName>
</protein>
<feature type="domain" description="Sec7/BIG1-like C-terminal" evidence="1">
    <location>
        <begin position="39"/>
        <end position="238"/>
    </location>
</feature>
<dbReference type="InterPro" id="IPR046455">
    <property type="entry name" value="Sec7/BIG1-like_C"/>
</dbReference>
<keyword evidence="3" id="KW-1185">Reference proteome</keyword>
<dbReference type="Proteomes" id="UP001206925">
    <property type="component" value="Unassembled WGS sequence"/>
</dbReference>
<comment type="caution">
    <text evidence="2">The sequence shown here is derived from an EMBL/GenBank/DDBJ whole genome shotgun (WGS) entry which is preliminary data.</text>
</comment>
<evidence type="ECO:0000259" key="1">
    <source>
        <dbReference type="Pfam" id="PF20252"/>
    </source>
</evidence>
<evidence type="ECO:0000313" key="3">
    <source>
        <dbReference type="Proteomes" id="UP001206925"/>
    </source>
</evidence>
<gene>
    <name evidence="2" type="ORF">M8C21_027107</name>
</gene>
<reference evidence="2" key="1">
    <citation type="submission" date="2022-06" db="EMBL/GenBank/DDBJ databases">
        <title>Uncovering the hologenomic basis of an extraordinary plant invasion.</title>
        <authorList>
            <person name="Bieker V.C."/>
            <person name="Martin M.D."/>
            <person name="Gilbert T."/>
            <person name="Hodgins K."/>
            <person name="Battlay P."/>
            <person name="Petersen B."/>
            <person name="Wilson J."/>
        </authorList>
    </citation>
    <scope>NUCLEOTIDE SEQUENCE</scope>
    <source>
        <strain evidence="2">AA19_3_7</strain>
        <tissue evidence="2">Leaf</tissue>
    </source>
</reference>
<evidence type="ECO:0000313" key="2">
    <source>
        <dbReference type="EMBL" id="KAI7739213.1"/>
    </source>
</evidence>
<dbReference type="AlphaFoldDB" id="A0AAD5GGN3"/>
<sequence>MLKVYSFSICNVQSPDEKPESEDAVESPYMVTIRSKCITQLLLLGALDIIQKKYWSRLKGYQKITILEILFSMLEFAASYNSYTNLRLRMQHNPPERPPINLLRQEFTGTCIYLEALHKATSGIDLNQNGELLRKSDYSLDDDDDRVKTNAEEKLASFCGQVLKEAYDFQTSIGDSTNMEIHQVLELRSPIVVKVLKGMCSMENQIFRRHLISFYPLITKLVCCEQMDVRCALADLFSMQIRVLMQ</sequence>
<name>A0AAD5GGN3_AMBAR</name>
<dbReference type="EMBL" id="JAMZMK010008657">
    <property type="protein sequence ID" value="KAI7739213.1"/>
    <property type="molecule type" value="Genomic_DNA"/>
</dbReference>
<organism evidence="2 3">
    <name type="scientific">Ambrosia artemisiifolia</name>
    <name type="common">Common ragweed</name>
    <dbReference type="NCBI Taxonomy" id="4212"/>
    <lineage>
        <taxon>Eukaryota</taxon>
        <taxon>Viridiplantae</taxon>
        <taxon>Streptophyta</taxon>
        <taxon>Embryophyta</taxon>
        <taxon>Tracheophyta</taxon>
        <taxon>Spermatophyta</taxon>
        <taxon>Magnoliopsida</taxon>
        <taxon>eudicotyledons</taxon>
        <taxon>Gunneridae</taxon>
        <taxon>Pentapetalae</taxon>
        <taxon>asterids</taxon>
        <taxon>campanulids</taxon>
        <taxon>Asterales</taxon>
        <taxon>Asteraceae</taxon>
        <taxon>Asteroideae</taxon>
        <taxon>Heliantheae alliance</taxon>
        <taxon>Heliantheae</taxon>
        <taxon>Ambrosia</taxon>
    </lineage>
</organism>
<accession>A0AAD5GGN3</accession>